<gene>
    <name evidence="3" type="ORF">OBO34_09890</name>
</gene>
<evidence type="ECO:0000313" key="4">
    <source>
        <dbReference type="Proteomes" id="UP001065549"/>
    </source>
</evidence>
<dbReference type="GO" id="GO:0016787">
    <property type="term" value="F:hydrolase activity"/>
    <property type="evidence" value="ECO:0007669"/>
    <property type="project" value="UniProtKB-KW"/>
</dbReference>
<evidence type="ECO:0000256" key="1">
    <source>
        <dbReference type="ARBA" id="ARBA00010613"/>
    </source>
</evidence>
<keyword evidence="4" id="KW-1185">Reference proteome</keyword>
<name>A0A9J6QML0_9FIRM</name>
<dbReference type="EMBL" id="JAOSHN010000003">
    <property type="protein sequence ID" value="MCU7378664.1"/>
    <property type="molecule type" value="Genomic_DNA"/>
</dbReference>
<dbReference type="Gene3D" id="3.60.110.10">
    <property type="entry name" value="Carbon-nitrogen hydrolase"/>
    <property type="match status" value="1"/>
</dbReference>
<protein>
    <submittedName>
        <fullName evidence="3">Carbon-nitrogen hydrolase family protein</fullName>
    </submittedName>
</protein>
<feature type="domain" description="CN hydrolase" evidence="2">
    <location>
        <begin position="5"/>
        <end position="238"/>
    </location>
</feature>
<dbReference type="PANTHER" id="PTHR23088:SF27">
    <property type="entry name" value="DEAMINATED GLUTATHIONE AMIDASE"/>
    <property type="match status" value="1"/>
</dbReference>
<keyword evidence="3" id="KW-0378">Hydrolase</keyword>
<dbReference type="PANTHER" id="PTHR23088">
    <property type="entry name" value="NITRILASE-RELATED"/>
    <property type="match status" value="1"/>
</dbReference>
<dbReference type="PROSITE" id="PS01227">
    <property type="entry name" value="UPF0012"/>
    <property type="match status" value="1"/>
</dbReference>
<dbReference type="InterPro" id="IPR036526">
    <property type="entry name" value="C-N_Hydrolase_sf"/>
</dbReference>
<accession>A0A9J6QML0</accession>
<dbReference type="InterPro" id="IPR001110">
    <property type="entry name" value="UPF0012_CS"/>
</dbReference>
<dbReference type="InterPro" id="IPR003010">
    <property type="entry name" value="C-N_Hydrolase"/>
</dbReference>
<proteinExistence type="inferred from homology"/>
<dbReference type="PROSITE" id="PS50263">
    <property type="entry name" value="CN_HYDROLASE"/>
    <property type="match status" value="1"/>
</dbReference>
<dbReference type="RefSeq" id="WP_253020025.1">
    <property type="nucleotide sequence ID" value="NZ_JAJAGH010000007.1"/>
</dbReference>
<dbReference type="SUPFAM" id="SSF56317">
    <property type="entry name" value="Carbon-nitrogen hydrolase"/>
    <property type="match status" value="1"/>
</dbReference>
<organism evidence="3 4">
    <name type="scientific">Hominibacterium faecale</name>
    <dbReference type="NCBI Taxonomy" id="2839743"/>
    <lineage>
        <taxon>Bacteria</taxon>
        <taxon>Bacillati</taxon>
        <taxon>Bacillota</taxon>
        <taxon>Clostridia</taxon>
        <taxon>Peptostreptococcales</taxon>
        <taxon>Anaerovoracaceae</taxon>
        <taxon>Hominibacterium</taxon>
    </lineage>
</organism>
<evidence type="ECO:0000313" key="3">
    <source>
        <dbReference type="EMBL" id="MCU7378664.1"/>
    </source>
</evidence>
<comment type="caution">
    <text evidence="3">The sequence shown here is derived from an EMBL/GenBank/DDBJ whole genome shotgun (WGS) entry which is preliminary data.</text>
</comment>
<dbReference type="CDD" id="cd07197">
    <property type="entry name" value="nitrilase"/>
    <property type="match status" value="1"/>
</dbReference>
<dbReference type="AlphaFoldDB" id="A0A9J6QML0"/>
<evidence type="ECO:0000259" key="2">
    <source>
        <dbReference type="PROSITE" id="PS50263"/>
    </source>
</evidence>
<reference evidence="3" key="1">
    <citation type="submission" date="2022-09" db="EMBL/GenBank/DDBJ databases">
        <title>Culturomic study of gut microbiota in children with autism spectrum disorder.</title>
        <authorList>
            <person name="Efimov B.A."/>
            <person name="Chaplin A.V."/>
            <person name="Sokolova S.R."/>
            <person name="Pikina A.P."/>
            <person name="Korzhanova M."/>
            <person name="Belova V."/>
            <person name="Korostin D."/>
        </authorList>
    </citation>
    <scope>NUCLEOTIDE SEQUENCE</scope>
    <source>
        <strain evidence="3">ASD5510</strain>
    </source>
</reference>
<dbReference type="Pfam" id="PF00795">
    <property type="entry name" value="CN_hydrolase"/>
    <property type="match status" value="1"/>
</dbReference>
<sequence>MGRFLNVGILQMPVTEDPSVNLAYFEKELERIMMGFHKPELVVGVECLQSLVPCSIPGPMTDYFASLARKYEIYLIPGTVYEKHEELPDDKFYNAAPIFNPQGELIDVYRKMAPWYPAEDKVMPGNRYVVFDIPEKDTKIGVQICYDLNFPEISRNETLMGAEVLVKLTLDPQELFELNQHIHYARALENQAYLVSTNCVGQFASSTMYGHSQVISPEGFLVWEGGDVAAICVVTLDLDLVKRSRNCGTKFMDHYLQHVGEFNFPAPFAGAAADAPLFETISSVARDAESYDKNVQPYGANILGRRTAIDHDLEAYEKDLDLFLQERGFE</sequence>
<comment type="similarity">
    <text evidence="1">Belongs to the carbon-nitrogen hydrolase superfamily. NIT1/NIT2 family.</text>
</comment>
<dbReference type="Proteomes" id="UP001065549">
    <property type="component" value="Unassembled WGS sequence"/>
</dbReference>